<dbReference type="InParanoid" id="A0A7J8CZ51"/>
<comment type="caution">
    <text evidence="1">The sequence shown here is derived from an EMBL/GenBank/DDBJ whole genome shotgun (WGS) entry which is preliminary data.</text>
</comment>
<organism evidence="1 2">
    <name type="scientific">Molossus molossus</name>
    <name type="common">Pallas' mastiff bat</name>
    <name type="synonym">Vespertilio molossus</name>
    <dbReference type="NCBI Taxonomy" id="27622"/>
    <lineage>
        <taxon>Eukaryota</taxon>
        <taxon>Metazoa</taxon>
        <taxon>Chordata</taxon>
        <taxon>Craniata</taxon>
        <taxon>Vertebrata</taxon>
        <taxon>Euteleostomi</taxon>
        <taxon>Mammalia</taxon>
        <taxon>Eutheria</taxon>
        <taxon>Laurasiatheria</taxon>
        <taxon>Chiroptera</taxon>
        <taxon>Yangochiroptera</taxon>
        <taxon>Molossidae</taxon>
        <taxon>Molossus</taxon>
    </lineage>
</organism>
<dbReference type="AlphaFoldDB" id="A0A7J8CZ51"/>
<sequence length="153" mass="16193">MVPRHPLSQPPVRPFRSHRNNHRVGSAWLLCHGNCSHFFCSQCSFLKGPPGPHSPLQRVLIVMTSGFGEVMTVCGEPVLAGLHPQRCPPSCARQPCASRGRPGGAQGRRGQGCRGVCRLGSPALKPGSLGLAVSVPCGRVCSAPLTLRCTLSP</sequence>
<keyword evidence="2" id="KW-1185">Reference proteome</keyword>
<reference evidence="1 2" key="1">
    <citation type="journal article" date="2020" name="Nature">
        <title>Six reference-quality genomes reveal evolution of bat adaptations.</title>
        <authorList>
            <person name="Jebb D."/>
            <person name="Huang Z."/>
            <person name="Pippel M."/>
            <person name="Hughes G.M."/>
            <person name="Lavrichenko K."/>
            <person name="Devanna P."/>
            <person name="Winkler S."/>
            <person name="Jermiin L.S."/>
            <person name="Skirmuntt E.C."/>
            <person name="Katzourakis A."/>
            <person name="Burkitt-Gray L."/>
            <person name="Ray D.A."/>
            <person name="Sullivan K.A.M."/>
            <person name="Roscito J.G."/>
            <person name="Kirilenko B.M."/>
            <person name="Davalos L.M."/>
            <person name="Corthals A.P."/>
            <person name="Power M.L."/>
            <person name="Jones G."/>
            <person name="Ransome R.D."/>
            <person name="Dechmann D.K.N."/>
            <person name="Locatelli A.G."/>
            <person name="Puechmaille S.J."/>
            <person name="Fedrigo O."/>
            <person name="Jarvis E.D."/>
            <person name="Hiller M."/>
            <person name="Vernes S.C."/>
            <person name="Myers E.W."/>
            <person name="Teeling E.C."/>
        </authorList>
    </citation>
    <scope>NUCLEOTIDE SEQUENCE [LARGE SCALE GENOMIC DNA]</scope>
    <source>
        <strain evidence="1">MMolMol1</strain>
        <tissue evidence="1">Muscle</tissue>
    </source>
</reference>
<accession>A0A7J8CZ51</accession>
<gene>
    <name evidence="1" type="ORF">HJG59_009444</name>
</gene>
<evidence type="ECO:0000313" key="1">
    <source>
        <dbReference type="EMBL" id="KAF6416130.1"/>
    </source>
</evidence>
<name>A0A7J8CZ51_MOLMO</name>
<dbReference type="Proteomes" id="UP000550707">
    <property type="component" value="Unassembled WGS sequence"/>
</dbReference>
<proteinExistence type="predicted"/>
<evidence type="ECO:0000313" key="2">
    <source>
        <dbReference type="Proteomes" id="UP000550707"/>
    </source>
</evidence>
<protein>
    <submittedName>
        <fullName evidence="1">Uncharacterized protein</fullName>
    </submittedName>
</protein>
<dbReference type="EMBL" id="JACASF010000019">
    <property type="protein sequence ID" value="KAF6416130.1"/>
    <property type="molecule type" value="Genomic_DNA"/>
</dbReference>